<feature type="region of interest" description="Disordered" evidence="1">
    <location>
        <begin position="155"/>
        <end position="175"/>
    </location>
</feature>
<gene>
    <name evidence="2" type="ORF">A3770_03p24110</name>
</gene>
<dbReference type="Proteomes" id="UP000316726">
    <property type="component" value="Chromosome 3"/>
</dbReference>
<proteinExistence type="predicted"/>
<evidence type="ECO:0000313" key="3">
    <source>
        <dbReference type="Proteomes" id="UP000316726"/>
    </source>
</evidence>
<evidence type="ECO:0000313" key="2">
    <source>
        <dbReference type="EMBL" id="QDZ19893.1"/>
    </source>
</evidence>
<feature type="region of interest" description="Disordered" evidence="1">
    <location>
        <begin position="416"/>
        <end position="439"/>
    </location>
</feature>
<reference evidence="2 3" key="1">
    <citation type="submission" date="2018-07" db="EMBL/GenBank/DDBJ databases">
        <title>The complete nuclear genome of the prasinophyte Chloropicon primus (CCMP1205).</title>
        <authorList>
            <person name="Pombert J.-F."/>
            <person name="Otis C."/>
            <person name="Turmel M."/>
            <person name="Lemieux C."/>
        </authorList>
    </citation>
    <scope>NUCLEOTIDE SEQUENCE [LARGE SCALE GENOMIC DNA]</scope>
    <source>
        <strain evidence="2 3">CCMP1205</strain>
    </source>
</reference>
<name>A0A5B8MHG6_9CHLO</name>
<feature type="region of interest" description="Disordered" evidence="1">
    <location>
        <begin position="1"/>
        <end position="97"/>
    </location>
</feature>
<protein>
    <submittedName>
        <fullName evidence="2">Uncharacterized protein</fullName>
    </submittedName>
</protein>
<keyword evidence="3" id="KW-1185">Reference proteome</keyword>
<dbReference type="AlphaFoldDB" id="A0A5B8MHG6"/>
<dbReference type="EMBL" id="CP031036">
    <property type="protein sequence ID" value="QDZ19893.1"/>
    <property type="molecule type" value="Genomic_DNA"/>
</dbReference>
<accession>A0A5B8MHG6</accession>
<organism evidence="2 3">
    <name type="scientific">Chloropicon primus</name>
    <dbReference type="NCBI Taxonomy" id="1764295"/>
    <lineage>
        <taxon>Eukaryota</taxon>
        <taxon>Viridiplantae</taxon>
        <taxon>Chlorophyta</taxon>
        <taxon>Chloropicophyceae</taxon>
        <taxon>Chloropicales</taxon>
        <taxon>Chloropicaceae</taxon>
        <taxon>Chloropicon</taxon>
    </lineage>
</organism>
<feature type="region of interest" description="Disordered" evidence="1">
    <location>
        <begin position="295"/>
        <end position="323"/>
    </location>
</feature>
<evidence type="ECO:0000256" key="1">
    <source>
        <dbReference type="SAM" id="MobiDB-lite"/>
    </source>
</evidence>
<sequence>MYEDFATAEAGKTGDRPSFGSEVRKSLMDFRMGTTPKRVLQDATNTRASRDDHQKSWSTRPKKRMKESSGRGVSTVMETPQGKDVTPSVAPQQSQYSSALTRLSQTIDAGVSECMECLSQLKSKNTKYDSLLKNVKEEINDIRVFCVQTPVGSVESGARPAAVPSSSKSKSDVDDIRTPSLDQGFVPGQANIVLNFGGGSSLSTCSNLSTKSVLTPASCSTAVVESELKHSFQLACAQSLIEESITAMGTGRRSGVKEKISLAIESLESVMANLENDDSQGGGKSETKQVKFCAPEVEATPETTAPETTTPETTTPETTTPETTTPEITVAQALQSLATAGKVEVTVEKAAASVRNLGQSLARKEKTPETVNLEDIFAKAWNGASPVLFNTPLPALTPLPISTQFIQGFTFPTAAQQAESDGDNKKGKGKTNKNQCVLM</sequence>